<dbReference type="EMBL" id="JAVBIK010000003">
    <property type="protein sequence ID" value="MDT7520569.1"/>
    <property type="molecule type" value="Genomic_DNA"/>
</dbReference>
<dbReference type="Proteomes" id="UP001321700">
    <property type="component" value="Unassembled WGS sequence"/>
</dbReference>
<name>A0ABU3KRX4_9BURK</name>
<accession>A0ABU3KRX4</accession>
<keyword evidence="1" id="KW-0812">Transmembrane</keyword>
<reference evidence="2 3" key="1">
    <citation type="submission" date="2023-08" db="EMBL/GenBank/DDBJ databases">
        <title>Rhodoferax potami sp. nov. and Rhodoferax mekongensis sp. nov., isolated from the Mekong River in Thailand.</title>
        <authorList>
            <person name="Kitikhun S."/>
            <person name="Charoenyingcharoen P."/>
            <person name="Siriarchawattana P."/>
            <person name="Likhitrattanapisal S."/>
            <person name="Nilsakha T."/>
            <person name="Chanpet A."/>
            <person name="Rattanawaree P."/>
            <person name="Ingsriswang S."/>
        </authorList>
    </citation>
    <scope>NUCLEOTIDE SEQUENCE [LARGE SCALE GENOMIC DNA]</scope>
    <source>
        <strain evidence="2 3">TBRC 17660</strain>
    </source>
</reference>
<dbReference type="RefSeq" id="WP_313876292.1">
    <property type="nucleotide sequence ID" value="NZ_JAVBIK010000003.1"/>
</dbReference>
<keyword evidence="1" id="KW-1133">Transmembrane helix</keyword>
<keyword evidence="3" id="KW-1185">Reference proteome</keyword>
<proteinExistence type="predicted"/>
<evidence type="ECO:0000313" key="2">
    <source>
        <dbReference type="EMBL" id="MDT7520569.1"/>
    </source>
</evidence>
<feature type="transmembrane region" description="Helical" evidence="1">
    <location>
        <begin position="151"/>
        <end position="172"/>
    </location>
</feature>
<protein>
    <submittedName>
        <fullName evidence="2">Uncharacterized protein</fullName>
    </submittedName>
</protein>
<gene>
    <name evidence="2" type="ORF">RAE19_17995</name>
</gene>
<keyword evidence="1" id="KW-0472">Membrane</keyword>
<sequence length="379" mass="39660">MNANSLTPANSYVRPAVGDPAFTNLGTAIEFDDGFINADTVLEVRNQGGSVNPEVEVIDNLKGMAEQLENGSGATWCEVTKVAVKQALKDVAATFGASSVAIGVQTALRYMLAGSPGAAIPLTGIITAINFGCAAYQGQRLGACCGPAGRVIFGSVGAIVGAVPGALGFRYYMDKPDDMTKRAITLIGTTVNAVTRDSLNGFLKKWTPSLNGAPEVVSLVDGNPAYNGKAIKRLGVNTGLYGALSIGVNAPMVEFGAPLLKDKNATWGQFLGESLKVASVRSGVEAADAFFGNVTKKFFFPEVVKAEPKGDNCKEITNNTTMRVAANQFATAIGVDTNSSFYANIMNTFTASRAALVNAGDVFTKMEININKEDVRNAV</sequence>
<comment type="caution">
    <text evidence="2">The sequence shown here is derived from an EMBL/GenBank/DDBJ whole genome shotgun (WGS) entry which is preliminary data.</text>
</comment>
<organism evidence="2 3">
    <name type="scientific">Rhodoferax potami</name>
    <dbReference type="NCBI Taxonomy" id="3068338"/>
    <lineage>
        <taxon>Bacteria</taxon>
        <taxon>Pseudomonadati</taxon>
        <taxon>Pseudomonadota</taxon>
        <taxon>Betaproteobacteria</taxon>
        <taxon>Burkholderiales</taxon>
        <taxon>Comamonadaceae</taxon>
        <taxon>Rhodoferax</taxon>
    </lineage>
</organism>
<evidence type="ECO:0000313" key="3">
    <source>
        <dbReference type="Proteomes" id="UP001321700"/>
    </source>
</evidence>
<evidence type="ECO:0000256" key="1">
    <source>
        <dbReference type="SAM" id="Phobius"/>
    </source>
</evidence>